<proteinExistence type="predicted"/>
<name>A0A423TKD6_PENVA</name>
<accession>A0A423TKD6</accession>
<keyword evidence="1" id="KW-0472">Membrane</keyword>
<evidence type="ECO:0000313" key="2">
    <source>
        <dbReference type="EMBL" id="ROT76928.1"/>
    </source>
</evidence>
<dbReference type="AlphaFoldDB" id="A0A423TKD6"/>
<keyword evidence="3" id="KW-1185">Reference proteome</keyword>
<gene>
    <name evidence="2" type="ORF">C7M84_004455</name>
</gene>
<evidence type="ECO:0000313" key="3">
    <source>
        <dbReference type="Proteomes" id="UP000283509"/>
    </source>
</evidence>
<comment type="caution">
    <text evidence="2">The sequence shown here is derived from an EMBL/GenBank/DDBJ whole genome shotgun (WGS) entry which is preliminary data.</text>
</comment>
<reference evidence="2 3" key="1">
    <citation type="submission" date="2018-04" db="EMBL/GenBank/DDBJ databases">
        <authorList>
            <person name="Zhang X."/>
            <person name="Yuan J."/>
            <person name="Li F."/>
            <person name="Xiang J."/>
        </authorList>
    </citation>
    <scope>NUCLEOTIDE SEQUENCE [LARGE SCALE GENOMIC DNA]</scope>
    <source>
        <tissue evidence="2">Muscle</tissue>
    </source>
</reference>
<protein>
    <submittedName>
        <fullName evidence="2">Uncharacterized protein</fullName>
    </submittedName>
</protein>
<keyword evidence="1" id="KW-0812">Transmembrane</keyword>
<dbReference type="OrthoDB" id="431691at2759"/>
<dbReference type="EMBL" id="QCYY01001590">
    <property type="protein sequence ID" value="ROT76928.1"/>
    <property type="molecule type" value="Genomic_DNA"/>
</dbReference>
<evidence type="ECO:0000256" key="1">
    <source>
        <dbReference type="SAM" id="Phobius"/>
    </source>
</evidence>
<keyword evidence="1" id="KW-1133">Transmembrane helix</keyword>
<dbReference type="Proteomes" id="UP000283509">
    <property type="component" value="Unassembled WGS sequence"/>
</dbReference>
<organism evidence="2 3">
    <name type="scientific">Penaeus vannamei</name>
    <name type="common">Whiteleg shrimp</name>
    <name type="synonym">Litopenaeus vannamei</name>
    <dbReference type="NCBI Taxonomy" id="6689"/>
    <lineage>
        <taxon>Eukaryota</taxon>
        <taxon>Metazoa</taxon>
        <taxon>Ecdysozoa</taxon>
        <taxon>Arthropoda</taxon>
        <taxon>Crustacea</taxon>
        <taxon>Multicrustacea</taxon>
        <taxon>Malacostraca</taxon>
        <taxon>Eumalacostraca</taxon>
        <taxon>Eucarida</taxon>
        <taxon>Decapoda</taxon>
        <taxon>Dendrobranchiata</taxon>
        <taxon>Penaeoidea</taxon>
        <taxon>Penaeidae</taxon>
        <taxon>Penaeus</taxon>
    </lineage>
</organism>
<reference evidence="2 3" key="2">
    <citation type="submission" date="2019-01" db="EMBL/GenBank/DDBJ databases">
        <title>The decoding of complex shrimp genome reveals the adaptation for benthos swimmer, frequently molting mechanism and breeding impact on genome.</title>
        <authorList>
            <person name="Sun Y."/>
            <person name="Gao Y."/>
            <person name="Yu Y."/>
        </authorList>
    </citation>
    <scope>NUCLEOTIDE SEQUENCE [LARGE SCALE GENOMIC DNA]</scope>
    <source>
        <tissue evidence="2">Muscle</tissue>
    </source>
</reference>
<sequence>MTSLLAVTRVPSVLGAVGGCLSACRTLFTRPQFPGSVALTPTPAPVFSVGGGAGSALLAPCLGLLGAVSGRTNVRNHFPSQRSEACQATWMEGPYGYAVRTESFDEKDLEGKTRV</sequence>
<feature type="transmembrane region" description="Helical" evidence="1">
    <location>
        <begin position="46"/>
        <end position="68"/>
    </location>
</feature>